<protein>
    <submittedName>
        <fullName evidence="12">Cation diffusion facilitator family transporter</fullName>
    </submittedName>
</protein>
<keyword evidence="3" id="KW-0813">Transport</keyword>
<keyword evidence="4 9" id="KW-0812">Transmembrane</keyword>
<dbReference type="RefSeq" id="WP_006299677.1">
    <property type="nucleotide sequence ID" value="NZ_CM001022.1"/>
</dbReference>
<dbReference type="OrthoDB" id="9809646at2"/>
<feature type="region of interest" description="Disordered" evidence="8">
    <location>
        <begin position="1"/>
        <end position="21"/>
    </location>
</feature>
<sequence>MAHHHHPASEDHSHGHHVHGSGAPEGRLAFSLVLNLVITAAEVVGGLASNSLALLSDAVHNLSDASSLGISWMAARIARRERTPAHSFGFRRAEVLASLMNTVALMGVGLFLMVEGVRKFLHPEPIAGGIMLAVACVGLGGNILTAWLLHRDAKGSLNVRSAYLHVVMDSLSSLGVIAAALLVMAFRWTWLDPLLTLAVSLYVLWECVPLLRESVHILMQGTPEGVAVEELLARAQAHPDVRDLHHLHLWTTDGAEVFLEAHVTLAEGARNRTDRVLGELSEILREEFGVAHVTLQLEFSRCASGRCSGMDAIHAHHDPHHEEVHP</sequence>
<dbReference type="InterPro" id="IPR002524">
    <property type="entry name" value="Cation_efflux"/>
</dbReference>
<keyword evidence="6" id="KW-0406">Ion transport</keyword>
<dbReference type="Proteomes" id="UP000005096">
    <property type="component" value="Chromosome"/>
</dbReference>
<comment type="subcellular location">
    <subcellularLocation>
        <location evidence="1">Membrane</location>
        <topology evidence="1">Multi-pass membrane protein</topology>
    </subcellularLocation>
</comment>
<dbReference type="EMBL" id="CM001022">
    <property type="protein sequence ID" value="EFQ22537.1"/>
    <property type="molecule type" value="Genomic_DNA"/>
</dbReference>
<dbReference type="InterPro" id="IPR027469">
    <property type="entry name" value="Cation_efflux_TMD_sf"/>
</dbReference>
<dbReference type="Gene3D" id="1.20.1510.10">
    <property type="entry name" value="Cation efflux protein transmembrane domain"/>
    <property type="match status" value="1"/>
</dbReference>
<organism evidence="12 13">
    <name type="scientific">Aminomonas paucivorans DSM 12260</name>
    <dbReference type="NCBI Taxonomy" id="584708"/>
    <lineage>
        <taxon>Bacteria</taxon>
        <taxon>Thermotogati</taxon>
        <taxon>Synergistota</taxon>
        <taxon>Synergistia</taxon>
        <taxon>Synergistales</taxon>
        <taxon>Synergistaceae</taxon>
        <taxon>Aminomonas</taxon>
    </lineage>
</organism>
<keyword evidence="7 9" id="KW-0472">Membrane</keyword>
<dbReference type="InterPro" id="IPR027470">
    <property type="entry name" value="Cation_efflux_CTD"/>
</dbReference>
<dbReference type="Pfam" id="PF16916">
    <property type="entry name" value="ZT_dimer"/>
    <property type="match status" value="1"/>
</dbReference>
<accession>E3CWN2</accession>
<proteinExistence type="inferred from homology"/>
<evidence type="ECO:0000256" key="6">
    <source>
        <dbReference type="ARBA" id="ARBA00023065"/>
    </source>
</evidence>
<evidence type="ECO:0000256" key="8">
    <source>
        <dbReference type="SAM" id="MobiDB-lite"/>
    </source>
</evidence>
<keyword evidence="5 9" id="KW-1133">Transmembrane helix</keyword>
<dbReference type="InterPro" id="IPR058533">
    <property type="entry name" value="Cation_efflux_TM"/>
</dbReference>
<dbReference type="GO" id="GO:0005385">
    <property type="term" value="F:zinc ion transmembrane transporter activity"/>
    <property type="evidence" value="ECO:0007669"/>
    <property type="project" value="TreeGrafter"/>
</dbReference>
<dbReference type="AlphaFoldDB" id="E3CWN2"/>
<dbReference type="Pfam" id="PF01545">
    <property type="entry name" value="Cation_efflux"/>
    <property type="match status" value="1"/>
</dbReference>
<evidence type="ECO:0000256" key="7">
    <source>
        <dbReference type="ARBA" id="ARBA00023136"/>
    </source>
</evidence>
<feature type="domain" description="Cation efflux protein transmembrane" evidence="10">
    <location>
        <begin position="30"/>
        <end position="219"/>
    </location>
</feature>
<evidence type="ECO:0000256" key="3">
    <source>
        <dbReference type="ARBA" id="ARBA00022448"/>
    </source>
</evidence>
<feature type="transmembrane region" description="Helical" evidence="9">
    <location>
        <begin position="126"/>
        <end position="150"/>
    </location>
</feature>
<dbReference type="NCBIfam" id="TIGR01297">
    <property type="entry name" value="CDF"/>
    <property type="match status" value="1"/>
</dbReference>
<evidence type="ECO:0000259" key="10">
    <source>
        <dbReference type="Pfam" id="PF01545"/>
    </source>
</evidence>
<dbReference type="PaxDb" id="584708-Apau_0099"/>
<feature type="domain" description="Cation efflux protein cytoplasmic" evidence="11">
    <location>
        <begin position="224"/>
        <end position="298"/>
    </location>
</feature>
<evidence type="ECO:0000313" key="13">
    <source>
        <dbReference type="Proteomes" id="UP000005096"/>
    </source>
</evidence>
<dbReference type="PANTHER" id="PTHR11562">
    <property type="entry name" value="CATION EFFLUX PROTEIN/ ZINC TRANSPORTER"/>
    <property type="match status" value="1"/>
</dbReference>
<evidence type="ECO:0000256" key="5">
    <source>
        <dbReference type="ARBA" id="ARBA00022989"/>
    </source>
</evidence>
<dbReference type="PANTHER" id="PTHR11562:SF17">
    <property type="entry name" value="RE54080P-RELATED"/>
    <property type="match status" value="1"/>
</dbReference>
<dbReference type="HOGENOM" id="CLU_013430_0_0_0"/>
<gene>
    <name evidence="12" type="ORF">Apau_0099</name>
</gene>
<dbReference type="SUPFAM" id="SSF160240">
    <property type="entry name" value="Cation efflux protein cytoplasmic domain-like"/>
    <property type="match status" value="1"/>
</dbReference>
<dbReference type="GO" id="GO:0005886">
    <property type="term" value="C:plasma membrane"/>
    <property type="evidence" value="ECO:0007669"/>
    <property type="project" value="TreeGrafter"/>
</dbReference>
<dbReference type="InterPro" id="IPR050681">
    <property type="entry name" value="CDF/SLC30A"/>
</dbReference>
<evidence type="ECO:0000256" key="4">
    <source>
        <dbReference type="ARBA" id="ARBA00022692"/>
    </source>
</evidence>
<dbReference type="InterPro" id="IPR036837">
    <property type="entry name" value="Cation_efflux_CTD_sf"/>
</dbReference>
<comment type="similarity">
    <text evidence="2">Belongs to the cation diffusion facilitator (CDF) transporter (TC 2.A.4) family. SLC30A subfamily.</text>
</comment>
<feature type="transmembrane region" description="Helical" evidence="9">
    <location>
        <begin position="162"/>
        <end position="188"/>
    </location>
</feature>
<dbReference type="eggNOG" id="COG1230">
    <property type="taxonomic scope" value="Bacteria"/>
</dbReference>
<dbReference type="STRING" id="584708.Apau_0099"/>
<feature type="transmembrane region" description="Helical" evidence="9">
    <location>
        <begin position="95"/>
        <end position="114"/>
    </location>
</feature>
<evidence type="ECO:0000256" key="2">
    <source>
        <dbReference type="ARBA" id="ARBA00008873"/>
    </source>
</evidence>
<keyword evidence="13" id="KW-1185">Reference proteome</keyword>
<evidence type="ECO:0000259" key="11">
    <source>
        <dbReference type="Pfam" id="PF16916"/>
    </source>
</evidence>
<evidence type="ECO:0000313" key="12">
    <source>
        <dbReference type="EMBL" id="EFQ22537.1"/>
    </source>
</evidence>
<evidence type="ECO:0000256" key="9">
    <source>
        <dbReference type="SAM" id="Phobius"/>
    </source>
</evidence>
<dbReference type="SUPFAM" id="SSF161111">
    <property type="entry name" value="Cation efflux protein transmembrane domain-like"/>
    <property type="match status" value="1"/>
</dbReference>
<evidence type="ECO:0000256" key="1">
    <source>
        <dbReference type="ARBA" id="ARBA00004141"/>
    </source>
</evidence>
<reference evidence="12 13" key="1">
    <citation type="journal article" date="2010" name="Stand. Genomic Sci.">
        <title>Non-contiguous finished genome sequence of Aminomonas paucivorans type strain (GLU-3).</title>
        <authorList>
            <person name="Pitluck S."/>
            <person name="Yasawong M."/>
            <person name="Held B."/>
            <person name="Lapidus A."/>
            <person name="Nolan M."/>
            <person name="Copeland A."/>
            <person name="Lucas S."/>
            <person name="Del Rio T.G."/>
            <person name="Tice H."/>
            <person name="Cheng J.F."/>
            <person name="Chertkov O."/>
            <person name="Goodwin L."/>
            <person name="Tapia R."/>
            <person name="Han C."/>
            <person name="Liolios K."/>
            <person name="Ivanova N."/>
            <person name="Mavromatis K."/>
            <person name="Ovchinnikova G."/>
            <person name="Pati A."/>
            <person name="Chen A."/>
            <person name="Palaniappan K."/>
            <person name="Land M."/>
            <person name="Hauser L."/>
            <person name="Chang Y.J."/>
            <person name="Jeffries C.D."/>
            <person name="Pukall R."/>
            <person name="Spring S."/>
            <person name="Rohde M."/>
            <person name="Sikorski J."/>
            <person name="Goker M."/>
            <person name="Woyke T."/>
            <person name="Bristow J."/>
            <person name="Eisen J.A."/>
            <person name="Markowitz V."/>
            <person name="Hugenholtz P."/>
            <person name="Kyrpides N.C."/>
            <person name="Klenk H.P."/>
        </authorList>
    </citation>
    <scope>NUCLEOTIDE SEQUENCE [LARGE SCALE GENOMIC DNA]</scope>
    <source>
        <strain evidence="12 13">DSM 12260</strain>
    </source>
</reference>
<name>E3CWN2_9BACT</name>